<evidence type="ECO:0000313" key="3">
    <source>
        <dbReference type="Proteomes" id="UP001159075"/>
    </source>
</evidence>
<accession>A0ABT6UH15</accession>
<organism evidence="2 3">
    <name type="scientific">Shewanella xiamenensis</name>
    <dbReference type="NCBI Taxonomy" id="332186"/>
    <lineage>
        <taxon>Bacteria</taxon>
        <taxon>Pseudomonadati</taxon>
        <taxon>Pseudomonadota</taxon>
        <taxon>Gammaproteobacteria</taxon>
        <taxon>Alteromonadales</taxon>
        <taxon>Shewanellaceae</taxon>
        <taxon>Shewanella</taxon>
    </lineage>
</organism>
<protein>
    <submittedName>
        <fullName evidence="2">Uncharacterized protein</fullName>
    </submittedName>
</protein>
<gene>
    <name evidence="2" type="ORF">ODY93_13350</name>
</gene>
<feature type="transmembrane region" description="Helical" evidence="1">
    <location>
        <begin position="43"/>
        <end position="63"/>
    </location>
</feature>
<name>A0ABT6UH15_9GAMM</name>
<keyword evidence="1" id="KW-0812">Transmembrane</keyword>
<feature type="transmembrane region" description="Helical" evidence="1">
    <location>
        <begin position="85"/>
        <end position="103"/>
    </location>
</feature>
<evidence type="ECO:0000256" key="1">
    <source>
        <dbReference type="SAM" id="Phobius"/>
    </source>
</evidence>
<dbReference type="EMBL" id="JAOTLW010000013">
    <property type="protein sequence ID" value="MDI5832559.1"/>
    <property type="molecule type" value="Genomic_DNA"/>
</dbReference>
<keyword evidence="1" id="KW-1133">Transmembrane helix</keyword>
<proteinExistence type="predicted"/>
<comment type="caution">
    <text evidence="2">The sequence shown here is derived from an EMBL/GenBank/DDBJ whole genome shotgun (WGS) entry which is preliminary data.</text>
</comment>
<dbReference type="RefSeq" id="WP_282679528.1">
    <property type="nucleotide sequence ID" value="NZ_CP106875.1"/>
</dbReference>
<sequence length="148" mass="17554">MKGQQILNELKSEQTMELEDKKWWFVFREVGSIPSALLDVFTLLLKALLSSSIFVLMVLLLTLDEQGINWLLSHSPSEIVEAKNMLFRLGFCVACGYIGFYIYRHWANRVSHKQHYKAMHEDFYLEQKQQIELIEEVLHRHKLIDRKE</sequence>
<evidence type="ECO:0000313" key="2">
    <source>
        <dbReference type="EMBL" id="MDI5832559.1"/>
    </source>
</evidence>
<keyword evidence="3" id="KW-1185">Reference proteome</keyword>
<dbReference type="Proteomes" id="UP001159075">
    <property type="component" value="Unassembled WGS sequence"/>
</dbReference>
<reference evidence="2 3" key="1">
    <citation type="submission" date="2022-09" db="EMBL/GenBank/DDBJ databases">
        <title>The outer-membrane cytochrome OmcA is essential for infection of Shewanella oneidensis by a zebrafish-associated bacteriophage.</title>
        <authorList>
            <person name="Grenfell A.W."/>
            <person name="Intile P."/>
            <person name="Mcfarlane J."/>
            <person name="Leung D."/>
            <person name="Abdalla K."/>
            <person name="Wold M."/>
            <person name="Kees E."/>
            <person name="Gralnick J."/>
        </authorList>
    </citation>
    <scope>NUCLEOTIDE SEQUENCE [LARGE SCALE GENOMIC DNA]</scope>
    <source>
        <strain evidence="2 3">NF-5</strain>
    </source>
</reference>
<keyword evidence="1" id="KW-0472">Membrane</keyword>